<name>A0A5C6S2P3_9RHOB</name>
<dbReference type="InterPro" id="IPR011990">
    <property type="entry name" value="TPR-like_helical_dom_sf"/>
</dbReference>
<feature type="signal peptide" evidence="1">
    <location>
        <begin position="1"/>
        <end position="26"/>
    </location>
</feature>
<reference evidence="2 3" key="1">
    <citation type="submission" date="2019-08" db="EMBL/GenBank/DDBJ databases">
        <authorList>
            <person name="Ye J."/>
        </authorList>
    </citation>
    <scope>NUCLEOTIDE SEQUENCE [LARGE SCALE GENOMIC DNA]</scope>
    <source>
        <strain evidence="2 3">TK008</strain>
    </source>
</reference>
<dbReference type="RefSeq" id="WP_147099422.1">
    <property type="nucleotide sequence ID" value="NZ_JBHUFH010000003.1"/>
</dbReference>
<dbReference type="OrthoDB" id="7802477at2"/>
<evidence type="ECO:0008006" key="4">
    <source>
        <dbReference type="Google" id="ProtNLM"/>
    </source>
</evidence>
<feature type="chain" id="PRO_5023073549" description="Sel1 repeat family protein" evidence="1">
    <location>
        <begin position="27"/>
        <end position="541"/>
    </location>
</feature>
<sequence length="541" mass="55527">MSSFASRIVGTFAASAIAALPLSASADTAPEPGFSAAQLAAGVVRMVLPYGRMIADIRYASMDVDARRGAIALHGLEIVGIDDDARCRIAVGRLNVSGLQFLPGEETRTRLDISDMSIANGCFGPQAAMIGVVTGGDTIPVQRLSLDARQVTGSGAARFDLELVSPAIGRLEGSADLDYFAFYIPDFFERLAEDEDVSGMGAGVDGAGPDAPGDGINDPTDGISQDGMAAEDKTPEVGVRGTLRSADLSFEDMGLWDRVKVILPPEATSVEGLSGLVSATPGSEMAQIQQDLVDSLVAFIASPGRVTAQIRAETPVAFDSAAWPAIEDAVVALAPEFTNSAPVPPVSLIADPSDAGDARSLGLALARGEGVPQNRRRAIGLLSPIKGDPEVSLTLAKLIGEADATAAYPHAMAAAQGGVAGASVLLSALEGRMPTAALMAAQQAAGTPLTDETFANLATIRDAALAREQGEGVPRSYALAWRLASSAAAAGDGASQALLARLDARFRGDPAWITAREAAADAAIADWTQHRLGTSLAGPTD</sequence>
<organism evidence="2 3">
    <name type="scientific">Paracoccus aurantiacus</name>
    <dbReference type="NCBI Taxonomy" id="2599412"/>
    <lineage>
        <taxon>Bacteria</taxon>
        <taxon>Pseudomonadati</taxon>
        <taxon>Pseudomonadota</taxon>
        <taxon>Alphaproteobacteria</taxon>
        <taxon>Rhodobacterales</taxon>
        <taxon>Paracoccaceae</taxon>
        <taxon>Paracoccus</taxon>
    </lineage>
</organism>
<proteinExistence type="predicted"/>
<comment type="caution">
    <text evidence="2">The sequence shown here is derived from an EMBL/GenBank/DDBJ whole genome shotgun (WGS) entry which is preliminary data.</text>
</comment>
<dbReference type="AlphaFoldDB" id="A0A5C6S2P3"/>
<dbReference type="EMBL" id="VOPL01000005">
    <property type="protein sequence ID" value="TXB68199.1"/>
    <property type="molecule type" value="Genomic_DNA"/>
</dbReference>
<keyword evidence="3" id="KW-1185">Reference proteome</keyword>
<evidence type="ECO:0000313" key="3">
    <source>
        <dbReference type="Proteomes" id="UP000321562"/>
    </source>
</evidence>
<evidence type="ECO:0000313" key="2">
    <source>
        <dbReference type="EMBL" id="TXB68199.1"/>
    </source>
</evidence>
<dbReference type="Proteomes" id="UP000321562">
    <property type="component" value="Unassembled WGS sequence"/>
</dbReference>
<keyword evidence="1" id="KW-0732">Signal</keyword>
<dbReference type="Gene3D" id="1.25.40.10">
    <property type="entry name" value="Tetratricopeptide repeat domain"/>
    <property type="match status" value="1"/>
</dbReference>
<protein>
    <recommendedName>
        <fullName evidence="4">Sel1 repeat family protein</fullName>
    </recommendedName>
</protein>
<accession>A0A5C6S2P3</accession>
<gene>
    <name evidence="2" type="ORF">FQV27_13540</name>
</gene>
<evidence type="ECO:0000256" key="1">
    <source>
        <dbReference type="SAM" id="SignalP"/>
    </source>
</evidence>